<organism evidence="2 3">
    <name type="scientific">Symbiodinium necroappetens</name>
    <dbReference type="NCBI Taxonomy" id="1628268"/>
    <lineage>
        <taxon>Eukaryota</taxon>
        <taxon>Sar</taxon>
        <taxon>Alveolata</taxon>
        <taxon>Dinophyceae</taxon>
        <taxon>Suessiales</taxon>
        <taxon>Symbiodiniaceae</taxon>
        <taxon>Symbiodinium</taxon>
    </lineage>
</organism>
<sequence length="485" mass="53246">MAADSQVLRALGQEGSVSEIDAVLERSCMMHRFSRVVHVFDDSKARFLCGRISSANYERLDPYVPVAVVEGNMSASTLDSEAAFQAGAKELGLKAEVLQKLKDGNIKTFGSLAFASPYQVGQPDESPLIDALTAILGRAPSVQELVPLRRLWFEASTSAMAELKLKVERSDATEPMRSPIAEGTSRLADQKARLTGVSITPELEPSHKLVDIVCQMSLDQQLSWIPWERLTSRASEVMAAPKADLNITFDPSGALKLQKKFFDGMCSLTGDLQVRQALLRRSLAFDQAKLCSYLAMEKYHDELFQAMCRDPPPNCLWISMAQVREADKQLFMRISELTKGELSLRPDGSMPFEMHLEKVKGSAHIQFFMIPQPRPTRPGPYNAPWTAPSKGPGKGNGKGKKGEGKQGGKQDPNKPAIDIPEGCSAKEPTSGKPICFPFNRDGCRFAKAGKRWRRGLHICSGASRSIPLRSALWVVPASRGRSGAE</sequence>
<evidence type="ECO:0000256" key="1">
    <source>
        <dbReference type="SAM" id="MobiDB-lite"/>
    </source>
</evidence>
<gene>
    <name evidence="2" type="ORF">SNEC2469_LOCUS24672</name>
</gene>
<dbReference type="AlphaFoldDB" id="A0A812ZHV9"/>
<comment type="caution">
    <text evidence="2">The sequence shown here is derived from an EMBL/GenBank/DDBJ whole genome shotgun (WGS) entry which is preliminary data.</text>
</comment>
<dbReference type="EMBL" id="CAJNJA010047838">
    <property type="protein sequence ID" value="CAE7826866.1"/>
    <property type="molecule type" value="Genomic_DNA"/>
</dbReference>
<reference evidence="2" key="1">
    <citation type="submission" date="2021-02" db="EMBL/GenBank/DDBJ databases">
        <authorList>
            <person name="Dougan E. K."/>
            <person name="Rhodes N."/>
            <person name="Thang M."/>
            <person name="Chan C."/>
        </authorList>
    </citation>
    <scope>NUCLEOTIDE SEQUENCE</scope>
</reference>
<evidence type="ECO:0000313" key="3">
    <source>
        <dbReference type="Proteomes" id="UP000601435"/>
    </source>
</evidence>
<keyword evidence="3" id="KW-1185">Reference proteome</keyword>
<name>A0A812ZHV9_9DINO</name>
<feature type="compositionally biased region" description="Basic and acidic residues" evidence="1">
    <location>
        <begin position="400"/>
        <end position="412"/>
    </location>
</feature>
<protein>
    <submittedName>
        <fullName evidence="2">Uncharacterized protein</fullName>
    </submittedName>
</protein>
<dbReference type="OrthoDB" id="410516at2759"/>
<accession>A0A812ZHV9</accession>
<proteinExistence type="predicted"/>
<evidence type="ECO:0000313" key="2">
    <source>
        <dbReference type="EMBL" id="CAE7826866.1"/>
    </source>
</evidence>
<feature type="region of interest" description="Disordered" evidence="1">
    <location>
        <begin position="370"/>
        <end position="425"/>
    </location>
</feature>
<dbReference type="Proteomes" id="UP000601435">
    <property type="component" value="Unassembled WGS sequence"/>
</dbReference>